<evidence type="ECO:0000259" key="1">
    <source>
        <dbReference type="Pfam" id="PF13701"/>
    </source>
</evidence>
<dbReference type="NCBIfam" id="NF033539">
    <property type="entry name" value="transpos_IS1380"/>
    <property type="match status" value="1"/>
</dbReference>
<dbReference type="InterPro" id="IPR047960">
    <property type="entry name" value="Transpos_IS1380"/>
</dbReference>
<name>A0A5J5HT77_9SPHN</name>
<protein>
    <submittedName>
        <fullName evidence="2">IS1380 family transposase</fullName>
    </submittedName>
</protein>
<dbReference type="RefSeq" id="WP_017501659.1">
    <property type="nucleotide sequence ID" value="NZ_VYQA01000031.1"/>
</dbReference>
<dbReference type="InterPro" id="IPR025668">
    <property type="entry name" value="Tnp_DDE_dom"/>
</dbReference>
<evidence type="ECO:0000313" key="3">
    <source>
        <dbReference type="Proteomes" id="UP000325933"/>
    </source>
</evidence>
<reference evidence="2 3" key="1">
    <citation type="submission" date="2019-09" db="EMBL/GenBank/DDBJ databases">
        <authorList>
            <person name="Feng G."/>
        </authorList>
    </citation>
    <scope>NUCLEOTIDE SEQUENCE [LARGE SCALE GENOMIC DNA]</scope>
    <source>
        <strain evidence="2 3">KACC 19283</strain>
    </source>
</reference>
<organism evidence="2 3">
    <name type="scientific">Sphingobium limneticum</name>
    <dbReference type="NCBI Taxonomy" id="1007511"/>
    <lineage>
        <taxon>Bacteria</taxon>
        <taxon>Pseudomonadati</taxon>
        <taxon>Pseudomonadota</taxon>
        <taxon>Alphaproteobacteria</taxon>
        <taxon>Sphingomonadales</taxon>
        <taxon>Sphingomonadaceae</taxon>
        <taxon>Sphingobium</taxon>
    </lineage>
</organism>
<accession>A0A5J5HT77</accession>
<proteinExistence type="predicted"/>
<evidence type="ECO:0000313" key="2">
    <source>
        <dbReference type="EMBL" id="KAA9024122.1"/>
    </source>
</evidence>
<feature type="domain" description="Transposase DDE" evidence="1">
    <location>
        <begin position="18"/>
        <end position="456"/>
    </location>
</feature>
<dbReference type="Proteomes" id="UP000325933">
    <property type="component" value="Unassembled WGS sequence"/>
</dbReference>
<dbReference type="Pfam" id="PF13701">
    <property type="entry name" value="DDE_Tnp_1_4"/>
    <property type="match status" value="1"/>
</dbReference>
<dbReference type="AlphaFoldDB" id="A0A5J5HT77"/>
<gene>
    <name evidence="2" type="ORF">F4U95_22720</name>
</gene>
<sequence>MPQATPAEQDDSAALFSFPAVHRKKVTAAFDGGRLTCDGGVLLLAQAEREMGLCAQLAACIADPRDQSRVAHKLDDILRARIFAISCDYEDADDLDALRDDPGFRLALGKLPGSGTGLASQPTISRWENAPTTRELARMMKAMIGVYCTSYPMPPEAVTLDIDDTCDVVHGYQQLSFWNGHHGERCFLPIHVYDTATGRPVAMLLRSGKTPTGAEAAGHIRRLVRHIRRHWPTTRITIRGHGHYGRPEVMTFCEAHGVDYVLGLPTNAVLRADPEIVAAADHCATKRAITQAPALRHYAETRYGAKSGKCQRRVAARIEASTLGLDIRYVVTSFDDKAGSAEHIYEILYCARGRAENLIKMHKSQLASDRTSCRLANANQMRLILHTAAFWLMWRIQQVIPKGTALASAEFATLRLRLLKVAARVIESTARIRVAFASACPDVAVFRTTASALRPAPT</sequence>
<comment type="caution">
    <text evidence="2">The sequence shown here is derived from an EMBL/GenBank/DDBJ whole genome shotgun (WGS) entry which is preliminary data.</text>
</comment>
<dbReference type="EMBL" id="VYQA01000031">
    <property type="protein sequence ID" value="KAA9024122.1"/>
    <property type="molecule type" value="Genomic_DNA"/>
</dbReference>